<sequence>MRVTEQGGTRPPQQTTGGSPFGWAEPLPDAEVERALVVAAHPDDADFGAAGTVAGWVAAGIEVTLLLCTRGDQGGFDDTPRDEMPLLREREQRAASAAVGVTDVRFLDGFNDGWLEPTWDLQREIVRVLRDVRPQRVLCQSPVRMLQRLQASHPDHLAAGEATVRAVYPASENRFAWPELVLEEGLEPWKVVELWLMAHPDSPHTVDITDRFDRKVAALQAHASQTAHLGDGLEGMLRGWNAANAERAGLPEGHLAEVFAVSRIN</sequence>
<feature type="region of interest" description="Disordered" evidence="2">
    <location>
        <begin position="1"/>
        <end position="26"/>
    </location>
</feature>
<feature type="compositionally biased region" description="Low complexity" evidence="2">
    <location>
        <begin position="1"/>
        <end position="18"/>
    </location>
</feature>
<reference evidence="4" key="1">
    <citation type="submission" date="2016-10" db="EMBL/GenBank/DDBJ databases">
        <authorList>
            <person name="Varghese N."/>
            <person name="Submissions S."/>
        </authorList>
    </citation>
    <scope>NUCLEOTIDE SEQUENCE [LARGE SCALE GENOMIC DNA]</scope>
    <source>
        <strain evidence="4">CGMCC 4.6856</strain>
    </source>
</reference>
<dbReference type="STRING" id="1036181.SAMN05421756_103565"/>
<dbReference type="SUPFAM" id="SSF102588">
    <property type="entry name" value="LmbE-like"/>
    <property type="match status" value="1"/>
</dbReference>
<evidence type="ECO:0000256" key="1">
    <source>
        <dbReference type="ARBA" id="ARBA00022833"/>
    </source>
</evidence>
<dbReference type="Pfam" id="PF02585">
    <property type="entry name" value="PIG-L"/>
    <property type="match status" value="1"/>
</dbReference>
<evidence type="ECO:0000313" key="3">
    <source>
        <dbReference type="EMBL" id="SEQ47286.1"/>
    </source>
</evidence>
<dbReference type="PANTHER" id="PTHR12993:SF28">
    <property type="entry name" value="LMBE FAMILY PROTEIN"/>
    <property type="match status" value="1"/>
</dbReference>
<dbReference type="InterPro" id="IPR003737">
    <property type="entry name" value="GlcNAc_PI_deacetylase-related"/>
</dbReference>
<protein>
    <submittedName>
        <fullName evidence="3">N-acetylglucosaminyl deacetylase, LmbE family</fullName>
    </submittedName>
</protein>
<gene>
    <name evidence="3" type="ORF">SAMN05421756_103565</name>
</gene>
<evidence type="ECO:0000256" key="2">
    <source>
        <dbReference type="SAM" id="MobiDB-lite"/>
    </source>
</evidence>
<proteinExistence type="predicted"/>
<keyword evidence="4" id="KW-1185">Reference proteome</keyword>
<dbReference type="GO" id="GO:0016811">
    <property type="term" value="F:hydrolase activity, acting on carbon-nitrogen (but not peptide) bonds, in linear amides"/>
    <property type="evidence" value="ECO:0007669"/>
    <property type="project" value="TreeGrafter"/>
</dbReference>
<organism evidence="3 4">
    <name type="scientific">Microlunatus flavus</name>
    <dbReference type="NCBI Taxonomy" id="1036181"/>
    <lineage>
        <taxon>Bacteria</taxon>
        <taxon>Bacillati</taxon>
        <taxon>Actinomycetota</taxon>
        <taxon>Actinomycetes</taxon>
        <taxon>Propionibacteriales</taxon>
        <taxon>Propionibacteriaceae</taxon>
        <taxon>Microlunatus</taxon>
    </lineage>
</organism>
<evidence type="ECO:0000313" key="4">
    <source>
        <dbReference type="Proteomes" id="UP000198504"/>
    </source>
</evidence>
<dbReference type="EMBL" id="FOFA01000003">
    <property type="protein sequence ID" value="SEQ47286.1"/>
    <property type="molecule type" value="Genomic_DNA"/>
</dbReference>
<dbReference type="Proteomes" id="UP000198504">
    <property type="component" value="Unassembled WGS sequence"/>
</dbReference>
<dbReference type="PANTHER" id="PTHR12993">
    <property type="entry name" value="N-ACETYLGLUCOSAMINYL-PHOSPHATIDYLINOSITOL DE-N-ACETYLASE-RELATED"/>
    <property type="match status" value="1"/>
</dbReference>
<dbReference type="GO" id="GO:0016137">
    <property type="term" value="P:glycoside metabolic process"/>
    <property type="evidence" value="ECO:0007669"/>
    <property type="project" value="UniProtKB-ARBA"/>
</dbReference>
<keyword evidence="1" id="KW-0862">Zinc</keyword>
<dbReference type="InterPro" id="IPR024078">
    <property type="entry name" value="LmbE-like_dom_sf"/>
</dbReference>
<accession>A0A1H9GB27</accession>
<name>A0A1H9GB27_9ACTN</name>
<dbReference type="Gene3D" id="3.40.50.10320">
    <property type="entry name" value="LmbE-like"/>
    <property type="match status" value="1"/>
</dbReference>
<dbReference type="AlphaFoldDB" id="A0A1H9GB27"/>